<evidence type="ECO:0000256" key="3">
    <source>
        <dbReference type="ARBA" id="ARBA00022448"/>
    </source>
</evidence>
<dbReference type="RefSeq" id="WP_272208688.1">
    <property type="nucleotide sequence ID" value="NZ_JAQOMV010000006.1"/>
</dbReference>
<dbReference type="InterPro" id="IPR001650">
    <property type="entry name" value="Helicase_C-like"/>
</dbReference>
<dbReference type="InterPro" id="IPR014001">
    <property type="entry name" value="Helicase_ATP-bd"/>
</dbReference>
<dbReference type="SUPFAM" id="SSF81767">
    <property type="entry name" value="Pre-protein crosslinking domain of SecA"/>
    <property type="match status" value="1"/>
</dbReference>
<dbReference type="InterPro" id="IPR014018">
    <property type="entry name" value="SecA_motor_DEAD"/>
</dbReference>
<feature type="binding site" evidence="12">
    <location>
        <begin position="97"/>
        <end position="101"/>
    </location>
    <ligand>
        <name>ATP</name>
        <dbReference type="ChEBI" id="CHEBI:30616"/>
    </ligand>
</feature>
<dbReference type="Pfam" id="PF01043">
    <property type="entry name" value="SecA_PP_bind"/>
    <property type="match status" value="1"/>
</dbReference>
<evidence type="ECO:0000256" key="6">
    <source>
        <dbReference type="ARBA" id="ARBA00022741"/>
    </source>
</evidence>
<dbReference type="PROSITE" id="PS51194">
    <property type="entry name" value="HELICASE_CTER"/>
    <property type="match status" value="1"/>
</dbReference>
<evidence type="ECO:0000259" key="15">
    <source>
        <dbReference type="PROSITE" id="PS51196"/>
    </source>
</evidence>
<evidence type="ECO:0000259" key="13">
    <source>
        <dbReference type="PROSITE" id="PS51192"/>
    </source>
</evidence>
<evidence type="ECO:0000313" key="16">
    <source>
        <dbReference type="EMBL" id="MDC2829153.1"/>
    </source>
</evidence>
<keyword evidence="11 12" id="KW-0472">Membrane</keyword>
<feature type="domain" description="Helicase C-terminal" evidence="14">
    <location>
        <begin position="415"/>
        <end position="581"/>
    </location>
</feature>
<evidence type="ECO:0000256" key="5">
    <source>
        <dbReference type="ARBA" id="ARBA00022490"/>
    </source>
</evidence>
<dbReference type="GO" id="GO:0005829">
    <property type="term" value="C:cytosol"/>
    <property type="evidence" value="ECO:0007669"/>
    <property type="project" value="TreeGrafter"/>
</dbReference>
<feature type="binding site" evidence="12">
    <location>
        <position position="79"/>
    </location>
    <ligand>
        <name>ATP</name>
        <dbReference type="ChEBI" id="CHEBI:30616"/>
    </ligand>
</feature>
<dbReference type="Proteomes" id="UP001220670">
    <property type="component" value="Unassembled WGS sequence"/>
</dbReference>
<dbReference type="GO" id="GO:0008564">
    <property type="term" value="F:protein-exporting ATPase activity"/>
    <property type="evidence" value="ECO:0007669"/>
    <property type="project" value="UniProtKB-EC"/>
</dbReference>
<comment type="subunit">
    <text evidence="12">Monomer and homodimer. Part of the essential Sec protein translocation apparatus which comprises SecA, SecYEG and auxiliary proteins SecDF. Other proteins may also be involved.</text>
</comment>
<keyword evidence="3 12" id="KW-0813">Transport</keyword>
<dbReference type="Pfam" id="PF21090">
    <property type="entry name" value="P-loop_SecA"/>
    <property type="match status" value="2"/>
</dbReference>
<evidence type="ECO:0000256" key="8">
    <source>
        <dbReference type="ARBA" id="ARBA00022927"/>
    </source>
</evidence>
<comment type="subcellular location">
    <subcellularLocation>
        <location evidence="12">Cell membrane</location>
        <topology evidence="12">Peripheral membrane protein</topology>
        <orientation evidence="12">Cytoplasmic side</orientation>
    </subcellularLocation>
    <subcellularLocation>
        <location evidence="12">Cytoplasm</location>
    </subcellularLocation>
    <subcellularLocation>
        <location evidence="1">Membrane</location>
        <topology evidence="1">Peripheral membrane protein</topology>
    </subcellularLocation>
    <text evidence="12">Distribution is 50-50.</text>
</comment>
<keyword evidence="10 12" id="KW-0811">Translocation</keyword>
<evidence type="ECO:0000256" key="10">
    <source>
        <dbReference type="ARBA" id="ARBA00023010"/>
    </source>
</evidence>
<dbReference type="Gene3D" id="3.40.50.300">
    <property type="entry name" value="P-loop containing nucleotide triphosphate hydrolases"/>
    <property type="match status" value="2"/>
</dbReference>
<evidence type="ECO:0000256" key="1">
    <source>
        <dbReference type="ARBA" id="ARBA00004170"/>
    </source>
</evidence>
<comment type="caution">
    <text evidence="16">The sequence shown here is derived from an EMBL/GenBank/DDBJ whole genome shotgun (WGS) entry which is preliminary data.</text>
</comment>
<dbReference type="CDD" id="cd17928">
    <property type="entry name" value="DEXDc_SecA"/>
    <property type="match status" value="1"/>
</dbReference>
<protein>
    <recommendedName>
        <fullName evidence="12">Protein translocase subunit SecA</fullName>
        <ecNumber evidence="12">7.4.2.8</ecNumber>
    </recommendedName>
</protein>
<evidence type="ECO:0000256" key="2">
    <source>
        <dbReference type="ARBA" id="ARBA00007650"/>
    </source>
</evidence>
<evidence type="ECO:0000256" key="12">
    <source>
        <dbReference type="HAMAP-Rule" id="MF_01382"/>
    </source>
</evidence>
<dbReference type="GO" id="GO:0005886">
    <property type="term" value="C:plasma membrane"/>
    <property type="evidence" value="ECO:0007669"/>
    <property type="project" value="UniProtKB-SubCell"/>
</dbReference>
<keyword evidence="8 12" id="KW-0653">Protein transport</keyword>
<dbReference type="GO" id="GO:0005524">
    <property type="term" value="F:ATP binding"/>
    <property type="evidence" value="ECO:0007669"/>
    <property type="project" value="UniProtKB-UniRule"/>
</dbReference>
<dbReference type="CDD" id="cd18803">
    <property type="entry name" value="SF2_C_secA"/>
    <property type="match status" value="1"/>
</dbReference>
<sequence length="792" mass="90516">MRTTAFSLELQRAKRILTKVNALAPTMRAMSDQKLKAQTLRMQKMLKDGKSLNSLLPMAFATAREAARRVLGMYPYDVQVIGAIVLHHGWIAEMKTGEGKTLTAALPLYLNGLTGKGAILVTPSRYLAQRDQEELSVLYKWLGLTCSLGFDPNDETGNQATVADKRKWYQADVLYTTGSTLAFDYLFNNLASRPEDQYLRPYNYAIIDEVDAVFLDGANSPMVVASKPELQSNLYQLTDEFVRSLRPETDYRRSKNHKSAWLTHTGVLRAQKWFRINDLFDNQHRELYRHISLALQAHFVQQKGHDYMVDDGEVVLLDEANGRLMRGMKVNTGIQQAVEQKEGVKISENRQAVASITYQGLFTLFNNVAGMTGTAKIAESEFINVYKMKVVQIPRHRKNIRKDHQPRVYLTTSEKLIEAIKLAEKLHHQGRPILLIAGSVENSEIVSEILLNRGIPHNVLNARNEANEAAIIKNAGQRNAVTVSTNMAGRGTDIKLGRGVAKLGGLAVIGTEMLDPRVAEQLQGRAGRQGDPGDSWFFISLEDNFISQNSSPVIRRYYRRHIKHFNHKAKSHRLYNPRILISLLLLRDKVMVSQRQTRARMYSYENSMRLERMAFYELRDAIMNAKDYRMTALNWMSHGFDVILKQRSNWDYGHFKAAVNHWVTYDDAQIPTDLNYQDKSALKDFLMHRTSQILDQIESSIADPKQIDQFYRSGLLKAMDDAWVDQVAYLGYLKTLVQPWTLLQRNPMAVYHDKAYNRFKQMINDIAKETIRNLLLSTIDLNEDGEVVVYFV</sequence>
<dbReference type="InterPro" id="IPR020937">
    <property type="entry name" value="SecA_CS"/>
</dbReference>
<dbReference type="NCBIfam" id="NF006630">
    <property type="entry name" value="PRK09200.1"/>
    <property type="match status" value="1"/>
</dbReference>
<keyword evidence="5 12" id="KW-0963">Cytoplasm</keyword>
<organism evidence="16 17">
    <name type="scientific">Limosilactobacillus mucosae</name>
    <name type="common">Lactobacillus mucosae</name>
    <dbReference type="NCBI Taxonomy" id="97478"/>
    <lineage>
        <taxon>Bacteria</taxon>
        <taxon>Bacillati</taxon>
        <taxon>Bacillota</taxon>
        <taxon>Bacilli</taxon>
        <taxon>Lactobacillales</taxon>
        <taxon>Lactobacillaceae</taxon>
        <taxon>Limosilactobacillus</taxon>
    </lineage>
</organism>
<comment type="catalytic activity">
    <reaction evidence="12">
        <text>ATP + H2O + cellular proteinSide 1 = ADP + phosphate + cellular proteinSide 2.</text>
        <dbReference type="EC" id="7.4.2.8"/>
    </reaction>
</comment>
<dbReference type="GO" id="GO:0031522">
    <property type="term" value="C:cell envelope Sec protein transport complex"/>
    <property type="evidence" value="ECO:0007669"/>
    <property type="project" value="TreeGrafter"/>
</dbReference>
<dbReference type="SMART" id="SM00958">
    <property type="entry name" value="SecA_PP_bind"/>
    <property type="match status" value="1"/>
</dbReference>
<dbReference type="InterPro" id="IPR027417">
    <property type="entry name" value="P-loop_NTPase"/>
</dbReference>
<dbReference type="PROSITE" id="PS01312">
    <property type="entry name" value="SECA"/>
    <property type="match status" value="1"/>
</dbReference>
<name>A0AAJ1MAY5_LIMMU</name>
<dbReference type="GO" id="GO:0043952">
    <property type="term" value="P:protein transport by the Sec complex"/>
    <property type="evidence" value="ECO:0007669"/>
    <property type="project" value="TreeGrafter"/>
</dbReference>
<dbReference type="GO" id="GO:0017038">
    <property type="term" value="P:protein import"/>
    <property type="evidence" value="ECO:0007669"/>
    <property type="project" value="InterPro"/>
</dbReference>
<evidence type="ECO:0000313" key="17">
    <source>
        <dbReference type="Proteomes" id="UP001220670"/>
    </source>
</evidence>
<dbReference type="SUPFAM" id="SSF81886">
    <property type="entry name" value="Helical scaffold and wing domains of SecA"/>
    <property type="match status" value="1"/>
</dbReference>
<dbReference type="Pfam" id="PF07516">
    <property type="entry name" value="SecA_SW"/>
    <property type="match status" value="1"/>
</dbReference>
<evidence type="ECO:0000256" key="4">
    <source>
        <dbReference type="ARBA" id="ARBA00022475"/>
    </source>
</evidence>
<dbReference type="PRINTS" id="PR00906">
    <property type="entry name" value="SECA"/>
</dbReference>
<dbReference type="InterPro" id="IPR022490">
    <property type="entry name" value="SecA2"/>
</dbReference>
<dbReference type="GO" id="GO:0065002">
    <property type="term" value="P:intracellular protein transmembrane transport"/>
    <property type="evidence" value="ECO:0007669"/>
    <property type="project" value="UniProtKB-UniRule"/>
</dbReference>
<dbReference type="Gene3D" id="1.10.3060.10">
    <property type="entry name" value="Helical scaffold and wing domains of SecA"/>
    <property type="match status" value="1"/>
</dbReference>
<keyword evidence="4 12" id="KW-1003">Cell membrane</keyword>
<keyword evidence="7 12" id="KW-0067">ATP-binding</keyword>
<proteinExistence type="inferred from homology"/>
<feature type="binding site" evidence="12">
    <location>
        <position position="493"/>
    </location>
    <ligand>
        <name>ATP</name>
        <dbReference type="ChEBI" id="CHEBI:30616"/>
    </ligand>
</feature>
<dbReference type="AlphaFoldDB" id="A0AAJ1MAY5"/>
<keyword evidence="9 12" id="KW-1278">Translocase</keyword>
<reference evidence="16" key="1">
    <citation type="submission" date="2023-01" db="EMBL/GenBank/DDBJ databases">
        <title>Genome analysis of 13 Lactobacillus isolated from gut of wild boar.</title>
        <authorList>
            <person name="Papp P."/>
            <person name="Libisch B."/>
            <person name="Nagy T."/>
            <person name="Olasz F."/>
        </authorList>
    </citation>
    <scope>NUCLEOTIDE SEQUENCE</scope>
    <source>
        <strain evidence="16">F146</strain>
    </source>
</reference>
<dbReference type="InterPro" id="IPR036670">
    <property type="entry name" value="SecA_X-link_sf"/>
</dbReference>
<comment type="similarity">
    <text evidence="2 12">Belongs to the SecA family.</text>
</comment>
<dbReference type="FunFam" id="3.40.50.300:FF:000429">
    <property type="entry name" value="Preprotein translocase subunit SecA"/>
    <property type="match status" value="1"/>
</dbReference>
<evidence type="ECO:0000256" key="11">
    <source>
        <dbReference type="ARBA" id="ARBA00023136"/>
    </source>
</evidence>
<dbReference type="Gene3D" id="3.90.1440.10">
    <property type="entry name" value="SecA, preprotein cross-linking domain"/>
    <property type="match status" value="1"/>
</dbReference>
<dbReference type="SUPFAM" id="SSF52540">
    <property type="entry name" value="P-loop containing nucleoside triphosphate hydrolases"/>
    <property type="match status" value="2"/>
</dbReference>
<feature type="domain" description="SecA family profile" evidence="15">
    <location>
        <begin position="1"/>
        <end position="570"/>
    </location>
</feature>
<accession>A0AAJ1MAY5</accession>
<gene>
    <name evidence="16" type="primary">secA2</name>
    <name evidence="12" type="synonym">secA</name>
    <name evidence="16" type="ORF">PO250_02225</name>
</gene>
<dbReference type="PANTHER" id="PTHR30612:SF0">
    <property type="entry name" value="CHLOROPLAST PROTEIN-TRANSPORTING ATPASE"/>
    <property type="match status" value="1"/>
</dbReference>
<dbReference type="EMBL" id="JAQONE010000007">
    <property type="protein sequence ID" value="MDC2829153.1"/>
    <property type="molecule type" value="Genomic_DNA"/>
</dbReference>
<dbReference type="EC" id="7.4.2.8" evidence="12"/>
<dbReference type="SMART" id="SM00957">
    <property type="entry name" value="SecA_DEAD"/>
    <property type="match status" value="1"/>
</dbReference>
<dbReference type="InterPro" id="IPR011115">
    <property type="entry name" value="SecA_DEAD"/>
</dbReference>
<keyword evidence="6 12" id="KW-0547">Nucleotide-binding</keyword>
<dbReference type="InterPro" id="IPR011130">
    <property type="entry name" value="SecA_preprotein_X-link_dom"/>
</dbReference>
<dbReference type="InterPro" id="IPR036266">
    <property type="entry name" value="SecA_Wing/Scaffold_sf"/>
</dbReference>
<evidence type="ECO:0000256" key="9">
    <source>
        <dbReference type="ARBA" id="ARBA00022967"/>
    </source>
</evidence>
<dbReference type="GO" id="GO:0006605">
    <property type="term" value="P:protein targeting"/>
    <property type="evidence" value="ECO:0007669"/>
    <property type="project" value="UniProtKB-UniRule"/>
</dbReference>
<evidence type="ECO:0000259" key="14">
    <source>
        <dbReference type="PROSITE" id="PS51194"/>
    </source>
</evidence>
<dbReference type="InterPro" id="IPR011116">
    <property type="entry name" value="SecA_Wing/Scaffold"/>
</dbReference>
<dbReference type="Pfam" id="PF07517">
    <property type="entry name" value="SecA_DEAD"/>
    <property type="match status" value="1"/>
</dbReference>
<dbReference type="NCBIfam" id="TIGR03714">
    <property type="entry name" value="secA2"/>
    <property type="match status" value="1"/>
</dbReference>
<dbReference type="PROSITE" id="PS51196">
    <property type="entry name" value="SECA_MOTOR_DEAD"/>
    <property type="match status" value="1"/>
</dbReference>
<dbReference type="PROSITE" id="PS51192">
    <property type="entry name" value="HELICASE_ATP_BIND_1"/>
    <property type="match status" value="1"/>
</dbReference>
<dbReference type="HAMAP" id="MF_01382">
    <property type="entry name" value="SecA"/>
    <property type="match status" value="1"/>
</dbReference>
<evidence type="ECO:0000256" key="7">
    <source>
        <dbReference type="ARBA" id="ARBA00022840"/>
    </source>
</evidence>
<feature type="domain" description="Helicase ATP-binding" evidence="13">
    <location>
        <begin position="81"/>
        <end position="248"/>
    </location>
</feature>
<dbReference type="PANTHER" id="PTHR30612">
    <property type="entry name" value="SECA INNER MEMBRANE COMPONENT OF SEC PROTEIN SECRETION SYSTEM"/>
    <property type="match status" value="1"/>
</dbReference>
<dbReference type="InterPro" id="IPR000185">
    <property type="entry name" value="SecA"/>
</dbReference>
<dbReference type="InterPro" id="IPR044722">
    <property type="entry name" value="SecA_SF2_C"/>
</dbReference>
<comment type="function">
    <text evidence="12">Part of the Sec protein translocase complex. Interacts with the SecYEG preprotein conducting channel. Has a central role in coupling the hydrolysis of ATP to the transfer of proteins into and across the cell membrane, serving as an ATP-driven molecular motor driving the stepwise translocation of polypeptide chains across the membrane.</text>
</comment>